<name>A0A815QIH0_9BILA</name>
<keyword evidence="5 10" id="KW-0276">Fatty acid metabolism</keyword>
<dbReference type="EMBL" id="CAJOBJ010064076">
    <property type="protein sequence ID" value="CAF4430619.1"/>
    <property type="molecule type" value="Genomic_DNA"/>
</dbReference>
<dbReference type="OrthoDB" id="434092at2759"/>
<keyword evidence="9 10" id="KW-0275">Fatty acid biosynthesis</keyword>
<keyword evidence="2 10" id="KW-0444">Lipid biosynthesis</keyword>
<keyword evidence="3 10" id="KW-0808">Transferase</keyword>
<dbReference type="GO" id="GO:0034625">
    <property type="term" value="P:fatty acid elongation, monounsaturated fatty acid"/>
    <property type="evidence" value="ECO:0007669"/>
    <property type="project" value="TreeGrafter"/>
</dbReference>
<accession>A0A815QIH0</accession>
<evidence type="ECO:0000256" key="6">
    <source>
        <dbReference type="ARBA" id="ARBA00022989"/>
    </source>
</evidence>
<keyword evidence="4 10" id="KW-0812">Transmembrane</keyword>
<dbReference type="GO" id="GO:0019367">
    <property type="term" value="P:fatty acid elongation, saturated fatty acid"/>
    <property type="evidence" value="ECO:0007669"/>
    <property type="project" value="TreeGrafter"/>
</dbReference>
<evidence type="ECO:0000313" key="13">
    <source>
        <dbReference type="EMBL" id="CAF2031720.1"/>
    </source>
</evidence>
<organism evidence="11 19">
    <name type="scientific">Rotaria magnacalcarata</name>
    <dbReference type="NCBI Taxonomy" id="392030"/>
    <lineage>
        <taxon>Eukaryota</taxon>
        <taxon>Metazoa</taxon>
        <taxon>Spiralia</taxon>
        <taxon>Gnathifera</taxon>
        <taxon>Rotifera</taxon>
        <taxon>Eurotatoria</taxon>
        <taxon>Bdelloidea</taxon>
        <taxon>Philodinida</taxon>
        <taxon>Philodinidae</taxon>
        <taxon>Rotaria</taxon>
    </lineage>
</organism>
<evidence type="ECO:0000313" key="16">
    <source>
        <dbReference type="EMBL" id="CAF3748068.1"/>
    </source>
</evidence>
<dbReference type="EMBL" id="CAJNRE010006835">
    <property type="protein sequence ID" value="CAF2059294.1"/>
    <property type="molecule type" value="Genomic_DNA"/>
</dbReference>
<dbReference type="GO" id="GO:0005789">
    <property type="term" value="C:endoplasmic reticulum membrane"/>
    <property type="evidence" value="ECO:0007669"/>
    <property type="project" value="TreeGrafter"/>
</dbReference>
<dbReference type="AlphaFoldDB" id="A0A815QIH0"/>
<dbReference type="EMBL" id="CAJOBF010000105">
    <property type="protein sequence ID" value="CAF3748068.1"/>
    <property type="molecule type" value="Genomic_DNA"/>
</dbReference>
<dbReference type="EMBL" id="CAJNRF010001957">
    <property type="protein sequence ID" value="CAF2031720.1"/>
    <property type="molecule type" value="Genomic_DNA"/>
</dbReference>
<dbReference type="Proteomes" id="UP000663842">
    <property type="component" value="Unassembled WGS sequence"/>
</dbReference>
<evidence type="ECO:0000313" key="20">
    <source>
        <dbReference type="Proteomes" id="UP000663866"/>
    </source>
</evidence>
<dbReference type="Proteomes" id="UP000663866">
    <property type="component" value="Unassembled WGS sequence"/>
</dbReference>
<evidence type="ECO:0000256" key="7">
    <source>
        <dbReference type="ARBA" id="ARBA00023098"/>
    </source>
</evidence>
<evidence type="ECO:0000256" key="9">
    <source>
        <dbReference type="ARBA" id="ARBA00023160"/>
    </source>
</evidence>
<dbReference type="Proteomes" id="UP000663824">
    <property type="component" value="Unassembled WGS sequence"/>
</dbReference>
<protein>
    <recommendedName>
        <fullName evidence="10">Elongation of very long chain fatty acids protein</fullName>
        <ecNumber evidence="10">2.3.1.199</ecNumber>
    </recommendedName>
    <alternativeName>
        <fullName evidence="10">Very-long-chain 3-oxoacyl-CoA synthase</fullName>
    </alternativeName>
</protein>
<feature type="transmembrane region" description="Helical" evidence="10">
    <location>
        <begin position="135"/>
        <end position="152"/>
    </location>
</feature>
<dbReference type="EMBL" id="CAJOBG010000186">
    <property type="protein sequence ID" value="CAF3773681.1"/>
    <property type="molecule type" value="Genomic_DNA"/>
</dbReference>
<dbReference type="Proteomes" id="UP000663856">
    <property type="component" value="Unassembled WGS sequence"/>
</dbReference>
<keyword evidence="7 10" id="KW-0443">Lipid metabolism</keyword>
<comment type="similarity">
    <text evidence="10">Belongs to the ELO family.</text>
</comment>
<feature type="transmembrane region" description="Helical" evidence="10">
    <location>
        <begin position="192"/>
        <end position="215"/>
    </location>
</feature>
<evidence type="ECO:0000313" key="11">
    <source>
        <dbReference type="EMBL" id="CAF1463759.1"/>
    </source>
</evidence>
<evidence type="ECO:0000256" key="8">
    <source>
        <dbReference type="ARBA" id="ARBA00023136"/>
    </source>
</evidence>
<evidence type="ECO:0000313" key="17">
    <source>
        <dbReference type="EMBL" id="CAF3773681.1"/>
    </source>
</evidence>
<dbReference type="GO" id="GO:0042761">
    <property type="term" value="P:very long-chain fatty acid biosynthetic process"/>
    <property type="evidence" value="ECO:0007669"/>
    <property type="project" value="TreeGrafter"/>
</dbReference>
<evidence type="ECO:0000313" key="19">
    <source>
        <dbReference type="Proteomes" id="UP000663834"/>
    </source>
</evidence>
<evidence type="ECO:0000313" key="18">
    <source>
        <dbReference type="EMBL" id="CAF4430619.1"/>
    </source>
</evidence>
<dbReference type="GO" id="GO:0030148">
    <property type="term" value="P:sphingolipid biosynthetic process"/>
    <property type="evidence" value="ECO:0007669"/>
    <property type="project" value="TreeGrafter"/>
</dbReference>
<dbReference type="Pfam" id="PF01151">
    <property type="entry name" value="ELO"/>
    <property type="match status" value="1"/>
</dbReference>
<evidence type="ECO:0000256" key="3">
    <source>
        <dbReference type="ARBA" id="ARBA00022679"/>
    </source>
</evidence>
<dbReference type="EC" id="2.3.1.199" evidence="10"/>
<keyword evidence="20" id="KW-1185">Reference proteome</keyword>
<evidence type="ECO:0000313" key="15">
    <source>
        <dbReference type="EMBL" id="CAF2155010.1"/>
    </source>
</evidence>
<evidence type="ECO:0000313" key="12">
    <source>
        <dbReference type="EMBL" id="CAF1585584.1"/>
    </source>
</evidence>
<comment type="subcellular location">
    <subcellularLocation>
        <location evidence="1">Membrane</location>
        <topology evidence="1">Multi-pass membrane protein</topology>
    </subcellularLocation>
</comment>
<comment type="caution">
    <text evidence="11">The sequence shown here is derived from an EMBL/GenBank/DDBJ whole genome shotgun (WGS) entry which is preliminary data.</text>
</comment>
<dbReference type="Proteomes" id="UP000663855">
    <property type="component" value="Unassembled WGS sequence"/>
</dbReference>
<feature type="transmembrane region" description="Helical" evidence="10">
    <location>
        <begin position="16"/>
        <end position="36"/>
    </location>
</feature>
<dbReference type="PANTHER" id="PTHR11157:SF12">
    <property type="entry name" value="ELONGATION OF VERY LONG CHAIN FATTY ACIDS PROTEIN 4"/>
    <property type="match status" value="1"/>
</dbReference>
<feature type="transmembrane region" description="Helical" evidence="10">
    <location>
        <begin position="158"/>
        <end position="180"/>
    </location>
</feature>
<keyword evidence="6 10" id="KW-1133">Transmembrane helix</keyword>
<dbReference type="EMBL" id="CAJNOW010005776">
    <property type="protein sequence ID" value="CAF1463759.1"/>
    <property type="molecule type" value="Genomic_DNA"/>
</dbReference>
<dbReference type="EMBL" id="CAJNOV010016167">
    <property type="protein sequence ID" value="CAF1585584.1"/>
    <property type="molecule type" value="Genomic_DNA"/>
</dbReference>
<dbReference type="EMBL" id="CAJNRG010014288">
    <property type="protein sequence ID" value="CAF2155010.1"/>
    <property type="molecule type" value="Genomic_DNA"/>
</dbReference>
<feature type="transmembrane region" description="Helical" evidence="10">
    <location>
        <begin position="57"/>
        <end position="76"/>
    </location>
</feature>
<dbReference type="InterPro" id="IPR002076">
    <property type="entry name" value="ELO_fam"/>
</dbReference>
<comment type="catalytic activity">
    <reaction evidence="10">
        <text>a very-long-chain acyl-CoA + malonyl-CoA + H(+) = a very-long-chain 3-oxoacyl-CoA + CO2 + CoA</text>
        <dbReference type="Rhea" id="RHEA:32727"/>
        <dbReference type="ChEBI" id="CHEBI:15378"/>
        <dbReference type="ChEBI" id="CHEBI:16526"/>
        <dbReference type="ChEBI" id="CHEBI:57287"/>
        <dbReference type="ChEBI" id="CHEBI:57384"/>
        <dbReference type="ChEBI" id="CHEBI:90725"/>
        <dbReference type="ChEBI" id="CHEBI:90736"/>
        <dbReference type="EC" id="2.3.1.199"/>
    </reaction>
</comment>
<dbReference type="PANTHER" id="PTHR11157">
    <property type="entry name" value="FATTY ACID ACYL TRANSFERASE-RELATED"/>
    <property type="match status" value="1"/>
</dbReference>
<dbReference type="GO" id="GO:0034626">
    <property type="term" value="P:fatty acid elongation, polyunsaturated fatty acid"/>
    <property type="evidence" value="ECO:0007669"/>
    <property type="project" value="TreeGrafter"/>
</dbReference>
<evidence type="ECO:0000256" key="5">
    <source>
        <dbReference type="ARBA" id="ARBA00022832"/>
    </source>
</evidence>
<evidence type="ECO:0000256" key="2">
    <source>
        <dbReference type="ARBA" id="ARBA00022516"/>
    </source>
</evidence>
<dbReference type="Proteomes" id="UP000663887">
    <property type="component" value="Unassembled WGS sequence"/>
</dbReference>
<feature type="transmembrane region" description="Helical" evidence="10">
    <location>
        <begin position="105"/>
        <end position="123"/>
    </location>
</feature>
<dbReference type="GO" id="GO:0009922">
    <property type="term" value="F:fatty acid elongase activity"/>
    <property type="evidence" value="ECO:0007669"/>
    <property type="project" value="UniProtKB-EC"/>
</dbReference>
<evidence type="ECO:0000313" key="14">
    <source>
        <dbReference type="EMBL" id="CAF2059294.1"/>
    </source>
</evidence>
<feature type="transmembrane region" description="Helical" evidence="10">
    <location>
        <begin position="227"/>
        <end position="251"/>
    </location>
</feature>
<evidence type="ECO:0000256" key="4">
    <source>
        <dbReference type="ARBA" id="ARBA00022692"/>
    </source>
</evidence>
<dbReference type="Proteomes" id="UP000663834">
    <property type="component" value="Unassembled WGS sequence"/>
</dbReference>
<evidence type="ECO:0000256" key="10">
    <source>
        <dbReference type="RuleBase" id="RU361115"/>
    </source>
</evidence>
<sequence length="282" mass="32970">MLKKLSPKGSDPVTDSWFLCGSPWPVITITMGYIISVHYGKLWMSNRAKPFNLRLPIVIYNLLAVLANAYVILLAVRTVTLKSYRIYCQGVMHDKEDIYLAKAVWWYYISKGFEFWDTWFFILTKKFSHISILHVYHHATMFPLWYLATRYAPGGEVALPVIVNACVHVVMYLYYALAVMNIQRKQLVRIKLFVTVIQISQFVAAAIGCVFRFHAMLFLGDQSCYDFPVLFVLIFLTHSTSLLFLFLNYFVQEYIWKRNTKGIQPTKDHKNKNGFIKHEKHQ</sequence>
<reference evidence="11" key="1">
    <citation type="submission" date="2021-02" db="EMBL/GenBank/DDBJ databases">
        <authorList>
            <person name="Nowell W R."/>
        </authorList>
    </citation>
    <scope>NUCLEOTIDE SEQUENCE</scope>
</reference>
<proteinExistence type="inferred from homology"/>
<dbReference type="Proteomes" id="UP000681720">
    <property type="component" value="Unassembled WGS sequence"/>
</dbReference>
<evidence type="ECO:0000256" key="1">
    <source>
        <dbReference type="ARBA" id="ARBA00004141"/>
    </source>
</evidence>
<gene>
    <name evidence="12" type="ORF">CJN711_LOCUS33452</name>
    <name evidence="18" type="ORF">GIL414_LOCUS31525</name>
    <name evidence="11" type="ORF">KQP761_LOCUS12669</name>
    <name evidence="14" type="ORF">MBJ925_LOCUS14593</name>
    <name evidence="17" type="ORF">OVN521_LOCUS2388</name>
    <name evidence="16" type="ORF">UXM345_LOCUS1837</name>
    <name evidence="13" type="ORF">WKI299_LOCUS6656</name>
    <name evidence="15" type="ORF">XDN619_LOCUS29351</name>
</gene>
<keyword evidence="8 10" id="KW-0472">Membrane</keyword>